<dbReference type="Proteomes" id="UP001044222">
    <property type="component" value="Chromosome 14"/>
</dbReference>
<evidence type="ECO:0000313" key="2">
    <source>
        <dbReference type="Proteomes" id="UP001044222"/>
    </source>
</evidence>
<gene>
    <name evidence="1" type="ORF">ANANG_G00251790</name>
</gene>
<accession>A0A9D3LSE1</accession>
<reference evidence="1" key="1">
    <citation type="submission" date="2021-01" db="EMBL/GenBank/DDBJ databases">
        <title>A chromosome-scale assembly of European eel, Anguilla anguilla.</title>
        <authorList>
            <person name="Henkel C."/>
            <person name="Jong-Raadsen S.A."/>
            <person name="Dufour S."/>
            <person name="Weltzien F.-A."/>
            <person name="Palstra A.P."/>
            <person name="Pelster B."/>
            <person name="Spaink H.P."/>
            <person name="Van Den Thillart G.E."/>
            <person name="Jansen H."/>
            <person name="Zahm M."/>
            <person name="Klopp C."/>
            <person name="Cedric C."/>
            <person name="Louis A."/>
            <person name="Berthelot C."/>
            <person name="Parey E."/>
            <person name="Roest Crollius H."/>
            <person name="Montfort J."/>
            <person name="Robinson-Rechavi M."/>
            <person name="Bucao C."/>
            <person name="Bouchez O."/>
            <person name="Gislard M."/>
            <person name="Lluch J."/>
            <person name="Milhes M."/>
            <person name="Lampietro C."/>
            <person name="Lopez Roques C."/>
            <person name="Donnadieu C."/>
            <person name="Braasch I."/>
            <person name="Desvignes T."/>
            <person name="Postlethwait J."/>
            <person name="Bobe J."/>
            <person name="Guiguen Y."/>
            <person name="Dirks R."/>
        </authorList>
    </citation>
    <scope>NUCLEOTIDE SEQUENCE</scope>
    <source>
        <strain evidence="1">Tag_6206</strain>
        <tissue evidence="1">Liver</tissue>
    </source>
</reference>
<organism evidence="1 2">
    <name type="scientific">Anguilla anguilla</name>
    <name type="common">European freshwater eel</name>
    <name type="synonym">Muraena anguilla</name>
    <dbReference type="NCBI Taxonomy" id="7936"/>
    <lineage>
        <taxon>Eukaryota</taxon>
        <taxon>Metazoa</taxon>
        <taxon>Chordata</taxon>
        <taxon>Craniata</taxon>
        <taxon>Vertebrata</taxon>
        <taxon>Euteleostomi</taxon>
        <taxon>Actinopterygii</taxon>
        <taxon>Neopterygii</taxon>
        <taxon>Teleostei</taxon>
        <taxon>Anguilliformes</taxon>
        <taxon>Anguillidae</taxon>
        <taxon>Anguilla</taxon>
    </lineage>
</organism>
<proteinExistence type="predicted"/>
<dbReference type="AlphaFoldDB" id="A0A9D3LSE1"/>
<comment type="caution">
    <text evidence="1">The sequence shown here is derived from an EMBL/GenBank/DDBJ whole genome shotgun (WGS) entry which is preliminary data.</text>
</comment>
<dbReference type="EMBL" id="JAFIRN010000014">
    <property type="protein sequence ID" value="KAG5836177.1"/>
    <property type="molecule type" value="Genomic_DNA"/>
</dbReference>
<keyword evidence="2" id="KW-1185">Reference proteome</keyword>
<protein>
    <submittedName>
        <fullName evidence="1">Uncharacterized protein</fullName>
    </submittedName>
</protein>
<sequence>MILWYLPLERCDWSDISGDPSIALEPLAVTAAQRDCETAIPVVFTFARGGGGNGDGAMQEVDRGKGAAGGNDRWLIPPPRLASVHACFLRIPVPLAKKAQIGQNNMTLHLAIYHQEGKQILVTHFKYSGWLMIGGSGYGWSTNKKSVELWIYSSLLWSLVRDCSKEKWSLSLDSGFCSVYNGSGEPE</sequence>
<evidence type="ECO:0000313" key="1">
    <source>
        <dbReference type="EMBL" id="KAG5836177.1"/>
    </source>
</evidence>
<name>A0A9D3LSE1_ANGAN</name>